<dbReference type="InterPro" id="IPR010131">
    <property type="entry name" value="MdtP/NodT-like"/>
</dbReference>
<evidence type="ECO:0000313" key="2">
    <source>
        <dbReference type="EMBL" id="HGF34908.1"/>
    </source>
</evidence>
<protein>
    <submittedName>
        <fullName evidence="2">TolC family protein</fullName>
    </submittedName>
</protein>
<dbReference type="Pfam" id="PF02321">
    <property type="entry name" value="OEP"/>
    <property type="match status" value="2"/>
</dbReference>
<reference evidence="2" key="1">
    <citation type="journal article" date="2020" name="mSystems">
        <title>Genome- and Community-Level Interaction Insights into Carbon Utilization and Element Cycling Functions of Hydrothermarchaeota in Hydrothermal Sediment.</title>
        <authorList>
            <person name="Zhou Z."/>
            <person name="Liu Y."/>
            <person name="Xu W."/>
            <person name="Pan J."/>
            <person name="Luo Z.H."/>
            <person name="Li M."/>
        </authorList>
    </citation>
    <scope>NUCLEOTIDE SEQUENCE [LARGE SCALE GENOMIC DNA]</scope>
    <source>
        <strain evidence="2">SpSt-897</strain>
    </source>
</reference>
<comment type="similarity">
    <text evidence="1">Belongs to the outer membrane factor (OMF) (TC 1.B.17) family.</text>
</comment>
<name>A0A7C3Z407_9BACT</name>
<gene>
    <name evidence="2" type="ORF">ENW96_11080</name>
</gene>
<dbReference type="AlphaFoldDB" id="A0A7C3Z407"/>
<dbReference type="Gene3D" id="1.20.1600.10">
    <property type="entry name" value="Outer membrane efflux proteins (OEP)"/>
    <property type="match status" value="1"/>
</dbReference>
<accession>A0A7C3Z407</accession>
<sequence>MKKQGISTLTAALRHRLPQLRLPHLTSLLWFFFLLCFNLPLRAQEQAGLPADLKALLAEAVAANPAIKEKAQMKAASKEAIRPAGALDNPELMVGLLNIPTNTWAFNQQDMTMQEVALSQKFPFPGKRRLRSEVAEEQSRADGFSHQDKINEIRTKVIQGYWALSLAYASYDITRKNKELWDQVVQVAETRYAVGQGLQADVLQAQVEVGNYLDRLFQWQQAQESLRADLNALRSKPPGAPIARPQPLKPRPLNLKLENLLKLAAEQPQLQALKAQVAKQEKAVALARKEFFPDFGVGVAYGCRENQPGVTRPDFFSATFSLSLPLWREGKIKPKIREQQALQAAAQDAHQSSWDRIAAAVKDRFATLQRVSEQVQLYSQGIIPQADQAAQASLAAYQTGTLDFARLTQNFIALYRAELKFQEYLKDFEGAWAELEWLVGQELPRAGAAK</sequence>
<organism evidence="2">
    <name type="scientific">Desulfobacca acetoxidans</name>
    <dbReference type="NCBI Taxonomy" id="60893"/>
    <lineage>
        <taxon>Bacteria</taxon>
        <taxon>Pseudomonadati</taxon>
        <taxon>Thermodesulfobacteriota</taxon>
        <taxon>Desulfobaccia</taxon>
        <taxon>Desulfobaccales</taxon>
        <taxon>Desulfobaccaceae</taxon>
        <taxon>Desulfobacca</taxon>
    </lineage>
</organism>
<dbReference type="GO" id="GO:0015562">
    <property type="term" value="F:efflux transmembrane transporter activity"/>
    <property type="evidence" value="ECO:0007669"/>
    <property type="project" value="InterPro"/>
</dbReference>
<dbReference type="PANTHER" id="PTHR30203:SF24">
    <property type="entry name" value="BLR4935 PROTEIN"/>
    <property type="match status" value="1"/>
</dbReference>
<dbReference type="InterPro" id="IPR003423">
    <property type="entry name" value="OMP_efflux"/>
</dbReference>
<comment type="caution">
    <text evidence="2">The sequence shown here is derived from an EMBL/GenBank/DDBJ whole genome shotgun (WGS) entry which is preliminary data.</text>
</comment>
<evidence type="ECO:0000256" key="1">
    <source>
        <dbReference type="ARBA" id="ARBA00007613"/>
    </source>
</evidence>
<dbReference type="PANTHER" id="PTHR30203">
    <property type="entry name" value="OUTER MEMBRANE CATION EFFLUX PROTEIN"/>
    <property type="match status" value="1"/>
</dbReference>
<dbReference type="SUPFAM" id="SSF56954">
    <property type="entry name" value="Outer membrane efflux proteins (OEP)"/>
    <property type="match status" value="1"/>
</dbReference>
<proteinExistence type="inferred from homology"/>
<dbReference type="EMBL" id="DTMF01000269">
    <property type="protein sequence ID" value="HGF34908.1"/>
    <property type="molecule type" value="Genomic_DNA"/>
</dbReference>